<dbReference type="Pfam" id="PF12697">
    <property type="entry name" value="Abhydrolase_6"/>
    <property type="match status" value="1"/>
</dbReference>
<feature type="domain" description="AB hydrolase-1" evidence="2">
    <location>
        <begin position="33"/>
        <end position="272"/>
    </location>
</feature>
<dbReference type="AlphaFoldDB" id="A0A8K0UN55"/>
<proteinExistence type="predicted"/>
<dbReference type="PANTHER" id="PTHR43798">
    <property type="entry name" value="MONOACYLGLYCEROL LIPASE"/>
    <property type="match status" value="1"/>
</dbReference>
<dbReference type="SUPFAM" id="SSF53474">
    <property type="entry name" value="alpha/beta-Hydrolases"/>
    <property type="match status" value="1"/>
</dbReference>
<protein>
    <submittedName>
        <fullName evidence="3">Alpha/Beta hydrolase protein</fullName>
    </submittedName>
</protein>
<dbReference type="PANTHER" id="PTHR43798:SF31">
    <property type="entry name" value="AB HYDROLASE SUPERFAMILY PROTEIN YCLE"/>
    <property type="match status" value="1"/>
</dbReference>
<name>A0A8K0UN55_9AGAR</name>
<dbReference type="Gene3D" id="3.40.50.1820">
    <property type="entry name" value="alpha/beta hydrolase"/>
    <property type="match status" value="1"/>
</dbReference>
<dbReference type="GO" id="GO:0016787">
    <property type="term" value="F:hydrolase activity"/>
    <property type="evidence" value="ECO:0007669"/>
    <property type="project" value="UniProtKB-KW"/>
</dbReference>
<reference evidence="3" key="1">
    <citation type="journal article" date="2021" name="New Phytol.">
        <title>Evolutionary innovations through gain and loss of genes in the ectomycorrhizal Boletales.</title>
        <authorList>
            <person name="Wu G."/>
            <person name="Miyauchi S."/>
            <person name="Morin E."/>
            <person name="Kuo A."/>
            <person name="Drula E."/>
            <person name="Varga T."/>
            <person name="Kohler A."/>
            <person name="Feng B."/>
            <person name="Cao Y."/>
            <person name="Lipzen A."/>
            <person name="Daum C."/>
            <person name="Hundley H."/>
            <person name="Pangilinan J."/>
            <person name="Johnson J."/>
            <person name="Barry K."/>
            <person name="LaButti K."/>
            <person name="Ng V."/>
            <person name="Ahrendt S."/>
            <person name="Min B."/>
            <person name="Choi I.G."/>
            <person name="Park H."/>
            <person name="Plett J.M."/>
            <person name="Magnuson J."/>
            <person name="Spatafora J.W."/>
            <person name="Nagy L.G."/>
            <person name="Henrissat B."/>
            <person name="Grigoriev I.V."/>
            <person name="Yang Z.L."/>
            <person name="Xu J."/>
            <person name="Martin F.M."/>
        </authorList>
    </citation>
    <scope>NUCLEOTIDE SEQUENCE</scope>
    <source>
        <strain evidence="3">KKN 215</strain>
    </source>
</reference>
<keyword evidence="4" id="KW-1185">Reference proteome</keyword>
<dbReference type="InterPro" id="IPR050266">
    <property type="entry name" value="AB_hydrolase_sf"/>
</dbReference>
<sequence length="286" mass="31926">MSNPSHVIKTIPSKADGLKIYAEAIGDPSKPAVVYIHGNSSSSGIWDYQFFDKELSTNFYQIRFDLRGHGLSETPDLEAPTSFDNEQQAGDVAAVLDAFNIKKPVFISWSYGALIPADYMSVYGYETTRAVAVINGITGPPQDVMRFFIMGGNPAFNENGNATKQHEAYGRFISSLTVKPLSREWTLRLRGMLTETATETRQWIWKRKKDWGVYLGDASKHVPKLVMFGKEDGMNSLAFIDYIKTKWEPSLLTVKFIEGAGHASFLEKPADTNVALAEWLNSLPKL</sequence>
<dbReference type="OrthoDB" id="408373at2759"/>
<accession>A0A8K0UN55</accession>
<dbReference type="EMBL" id="JAEVFJ010000016">
    <property type="protein sequence ID" value="KAH8100413.1"/>
    <property type="molecule type" value="Genomic_DNA"/>
</dbReference>
<dbReference type="GO" id="GO:0016020">
    <property type="term" value="C:membrane"/>
    <property type="evidence" value="ECO:0007669"/>
    <property type="project" value="TreeGrafter"/>
</dbReference>
<gene>
    <name evidence="3" type="ORF">BXZ70DRAFT_907510</name>
</gene>
<evidence type="ECO:0000256" key="1">
    <source>
        <dbReference type="ARBA" id="ARBA00022801"/>
    </source>
</evidence>
<evidence type="ECO:0000313" key="3">
    <source>
        <dbReference type="EMBL" id="KAH8100413.1"/>
    </source>
</evidence>
<dbReference type="InterPro" id="IPR029058">
    <property type="entry name" value="AB_hydrolase_fold"/>
</dbReference>
<dbReference type="InterPro" id="IPR000073">
    <property type="entry name" value="AB_hydrolase_1"/>
</dbReference>
<dbReference type="Proteomes" id="UP000813824">
    <property type="component" value="Unassembled WGS sequence"/>
</dbReference>
<keyword evidence="1 3" id="KW-0378">Hydrolase</keyword>
<evidence type="ECO:0000259" key="2">
    <source>
        <dbReference type="Pfam" id="PF12697"/>
    </source>
</evidence>
<comment type="caution">
    <text evidence="3">The sequence shown here is derived from an EMBL/GenBank/DDBJ whole genome shotgun (WGS) entry which is preliminary data.</text>
</comment>
<organism evidence="3 4">
    <name type="scientific">Cristinia sonorae</name>
    <dbReference type="NCBI Taxonomy" id="1940300"/>
    <lineage>
        <taxon>Eukaryota</taxon>
        <taxon>Fungi</taxon>
        <taxon>Dikarya</taxon>
        <taxon>Basidiomycota</taxon>
        <taxon>Agaricomycotina</taxon>
        <taxon>Agaricomycetes</taxon>
        <taxon>Agaricomycetidae</taxon>
        <taxon>Agaricales</taxon>
        <taxon>Pleurotineae</taxon>
        <taxon>Stephanosporaceae</taxon>
        <taxon>Cristinia</taxon>
    </lineage>
</organism>
<evidence type="ECO:0000313" key="4">
    <source>
        <dbReference type="Proteomes" id="UP000813824"/>
    </source>
</evidence>